<dbReference type="InterPro" id="IPR045148">
    <property type="entry name" value="TCRG1-like"/>
</dbReference>
<feature type="region of interest" description="Disordered" evidence="2">
    <location>
        <begin position="857"/>
        <end position="896"/>
    </location>
</feature>
<feature type="domain" description="WW" evidence="3">
    <location>
        <begin position="275"/>
        <end position="302"/>
    </location>
</feature>
<feature type="region of interest" description="Disordered" evidence="2">
    <location>
        <begin position="690"/>
        <end position="718"/>
    </location>
</feature>
<feature type="domain" description="FF" evidence="4">
    <location>
        <begin position="628"/>
        <end position="682"/>
    </location>
</feature>
<feature type="compositionally biased region" description="Basic and acidic residues" evidence="2">
    <location>
        <begin position="755"/>
        <end position="765"/>
    </location>
</feature>
<dbReference type="InterPro" id="IPR002713">
    <property type="entry name" value="FF_domain"/>
</dbReference>
<comment type="caution">
    <text evidence="5">The sequence shown here is derived from an EMBL/GenBank/DDBJ whole genome shotgun (WGS) entry which is preliminary data.</text>
</comment>
<keyword evidence="6" id="KW-1185">Reference proteome</keyword>
<dbReference type="Proteomes" id="UP000188268">
    <property type="component" value="Unassembled WGS sequence"/>
</dbReference>
<dbReference type="Gene3D" id="2.20.70.10">
    <property type="match status" value="2"/>
</dbReference>
<dbReference type="GO" id="GO:0008380">
    <property type="term" value="P:RNA splicing"/>
    <property type="evidence" value="ECO:0007669"/>
    <property type="project" value="EnsemblPlants"/>
</dbReference>
<dbReference type="EMBL" id="AWWV01013653">
    <property type="protein sequence ID" value="OMO60724.1"/>
    <property type="molecule type" value="Genomic_DNA"/>
</dbReference>
<dbReference type="FunFam" id="1.10.10.440:FF:000031">
    <property type="entry name" value="Pre-mRNA-processing protein 40C isoform C"/>
    <property type="match status" value="1"/>
</dbReference>
<evidence type="ECO:0000259" key="3">
    <source>
        <dbReference type="PROSITE" id="PS50020"/>
    </source>
</evidence>
<dbReference type="Gramene" id="OMO60724">
    <property type="protein sequence ID" value="OMO60724"/>
    <property type="gene ID" value="CCACVL1_23916"/>
</dbReference>
<dbReference type="SUPFAM" id="SSF81698">
    <property type="entry name" value="FF domain"/>
    <property type="match status" value="5"/>
</dbReference>
<feature type="compositionally biased region" description="Basic and acidic residues" evidence="2">
    <location>
        <begin position="463"/>
        <end position="472"/>
    </location>
</feature>
<proteinExistence type="predicted"/>
<accession>A0A1R3GRI6</accession>
<dbReference type="SUPFAM" id="SSF51045">
    <property type="entry name" value="WW domain"/>
    <property type="match status" value="2"/>
</dbReference>
<dbReference type="GO" id="GO:0070063">
    <property type="term" value="F:RNA polymerase binding"/>
    <property type="evidence" value="ECO:0007669"/>
    <property type="project" value="EnsemblPlants"/>
</dbReference>
<dbReference type="PROSITE" id="PS01159">
    <property type="entry name" value="WW_DOMAIN_1"/>
    <property type="match status" value="2"/>
</dbReference>
<organism evidence="5 6">
    <name type="scientific">Corchorus capsularis</name>
    <name type="common">Jute</name>
    <dbReference type="NCBI Taxonomy" id="210143"/>
    <lineage>
        <taxon>Eukaryota</taxon>
        <taxon>Viridiplantae</taxon>
        <taxon>Streptophyta</taxon>
        <taxon>Embryophyta</taxon>
        <taxon>Tracheophyta</taxon>
        <taxon>Spermatophyta</taxon>
        <taxon>Magnoliopsida</taxon>
        <taxon>eudicotyledons</taxon>
        <taxon>Gunneridae</taxon>
        <taxon>Pentapetalae</taxon>
        <taxon>rosids</taxon>
        <taxon>malvids</taxon>
        <taxon>Malvales</taxon>
        <taxon>Malvaceae</taxon>
        <taxon>Grewioideae</taxon>
        <taxon>Apeibeae</taxon>
        <taxon>Corchorus</taxon>
    </lineage>
</organism>
<dbReference type="InterPro" id="IPR036020">
    <property type="entry name" value="WW_dom_sf"/>
</dbReference>
<name>A0A1R3GRI6_COCAP</name>
<dbReference type="SMART" id="SM00441">
    <property type="entry name" value="FF"/>
    <property type="match status" value="5"/>
</dbReference>
<keyword evidence="1" id="KW-0677">Repeat</keyword>
<evidence type="ECO:0000259" key="4">
    <source>
        <dbReference type="PROSITE" id="PS51676"/>
    </source>
</evidence>
<dbReference type="GO" id="GO:0003712">
    <property type="term" value="F:transcription coregulator activity"/>
    <property type="evidence" value="ECO:0007669"/>
    <property type="project" value="TreeGrafter"/>
</dbReference>
<dbReference type="SMART" id="SM00456">
    <property type="entry name" value="WW"/>
    <property type="match status" value="2"/>
</dbReference>
<sequence length="896" mass="98903">MTSVSLNSLPNISFDLNSKPLSSIISATEPEANGGLSVVSVSRTHSFQDTPAITLSSGLTISLSCTLPVHNALNFKMNASSTPNFPPATSWMPTTPSFPMSTGSSGTSGAPGHPTLVPSVQMIPTSAAMDSPSSAVPRPSVPISSNPAVQQQMYPTYTPLPSMAPSPQGFWMQHPPMGGFPRPPYVPYPTIYQGPFPSASSGMPLATPASDSQPPGVTPLGTSPFAQSSATTANHSSVTSATQTGLPPQGIDNRKLVHDVGTRVEAAVNEQSDVWTAHKTDTGVVYYYNALTGESTYEKPAGFKGEPDKVPVQPTPVSVEQLAGTDWALVTTNDGKKYYYNNKTKISSWQIPSEVAELRKKQDSDASKEHAVPVLNVVDVVAEKGSAPVSLSAPAVSTGGRDAIPLRTPVVPGSSSALDLIKKKLQESGVPSSSSPVPVMPVPAAQELNGSREVDVKGLQSENSKDKLKDANGDGNISDSSSDSEDTDSGPSKEECIKQFKEMLKERGVAPFSKWEKELPKLLFDPRFKAIPTHSARRSLFEHYVKTRAEEERKEKRAAQKAAIEGFKQLLDEASEDIDLNTNYQTFKRKWGSDPRFEALDRKDKELLLNERVLPLKKAAEEKAQAERAAVASEFKSMLKEKGDINVNSRWSRVKDNLRDDPRYIAVKHDDREVLFNGYISELRAIEEKAERKEKAKREEEDKLKERERELRKRKEREEQEMERVRLKIRRKEAIASFQALLVETIKDPQASWTESKHKLEKDPQGRAGNPDLDPSDTEKLFREHIKMLIERCAQDFRALLAEVITPDAAAQETEEGKTVLNSWSTAKRLLKSDPRYNKMPRKEREAVWRRYAEDMLRKQKSASDQGEEKHTDSKGRSSGDLGRYSSGSRKTHERR</sequence>
<dbReference type="FunFam" id="1.10.10.440:FF:000020">
    <property type="entry name" value="Pre-mRNA-processing protein 40C"/>
    <property type="match status" value="1"/>
</dbReference>
<dbReference type="CDD" id="cd00201">
    <property type="entry name" value="WW"/>
    <property type="match status" value="2"/>
</dbReference>
<feature type="domain" description="FF" evidence="4">
    <location>
        <begin position="493"/>
        <end position="547"/>
    </location>
</feature>
<evidence type="ECO:0008006" key="7">
    <source>
        <dbReference type="Google" id="ProtNLM"/>
    </source>
</evidence>
<feature type="region of interest" description="Disordered" evidence="2">
    <location>
        <begin position="199"/>
        <end position="253"/>
    </location>
</feature>
<dbReference type="Pfam" id="PF00397">
    <property type="entry name" value="WW"/>
    <property type="match status" value="2"/>
</dbReference>
<dbReference type="PANTHER" id="PTHR15377">
    <property type="entry name" value="TRANSCRIPTION ELONGATION REGULATOR 1"/>
    <property type="match status" value="1"/>
</dbReference>
<evidence type="ECO:0000256" key="1">
    <source>
        <dbReference type="ARBA" id="ARBA00022737"/>
    </source>
</evidence>
<gene>
    <name evidence="5" type="ORF">CCACVL1_23916</name>
</gene>
<dbReference type="PROSITE" id="PS50020">
    <property type="entry name" value="WW_DOMAIN_2"/>
    <property type="match status" value="2"/>
</dbReference>
<dbReference type="InterPro" id="IPR001202">
    <property type="entry name" value="WW_dom"/>
</dbReference>
<dbReference type="STRING" id="210143.A0A1R3GRI6"/>
<dbReference type="FunFam" id="1.10.10.440:FF:000028">
    <property type="entry name" value="Pre-mRNA-processing protein 40C"/>
    <property type="match status" value="1"/>
</dbReference>
<feature type="domain" description="FF" evidence="4">
    <location>
        <begin position="560"/>
        <end position="615"/>
    </location>
</feature>
<feature type="compositionally biased region" description="Basic and acidic residues" evidence="2">
    <location>
        <begin position="867"/>
        <end position="878"/>
    </location>
</feature>
<reference evidence="5 6" key="1">
    <citation type="submission" date="2013-09" db="EMBL/GenBank/DDBJ databases">
        <title>Corchorus capsularis genome sequencing.</title>
        <authorList>
            <person name="Alam M."/>
            <person name="Haque M.S."/>
            <person name="Islam M.S."/>
            <person name="Emdad E.M."/>
            <person name="Islam M.M."/>
            <person name="Ahmed B."/>
            <person name="Halim A."/>
            <person name="Hossen Q.M.M."/>
            <person name="Hossain M.Z."/>
            <person name="Ahmed R."/>
            <person name="Khan M.M."/>
            <person name="Islam R."/>
            <person name="Rashid M.M."/>
            <person name="Khan S.A."/>
            <person name="Rahman M.S."/>
            <person name="Alam M."/>
        </authorList>
    </citation>
    <scope>NUCLEOTIDE SEQUENCE [LARGE SCALE GENOMIC DNA]</scope>
    <source>
        <strain evidence="6">cv. CVL-1</strain>
        <tissue evidence="5">Whole seedling</tissue>
    </source>
</reference>
<evidence type="ECO:0000256" key="2">
    <source>
        <dbReference type="SAM" id="MobiDB-lite"/>
    </source>
</evidence>
<feature type="domain" description="FF" evidence="4">
    <location>
        <begin position="731"/>
        <end position="788"/>
    </location>
</feature>
<dbReference type="FunFam" id="1.10.10.440:FF:000021">
    <property type="entry name" value="pre-mRNA-processing protein 40C isoform X1"/>
    <property type="match status" value="1"/>
</dbReference>
<dbReference type="OrthoDB" id="187617at2759"/>
<dbReference type="InterPro" id="IPR036517">
    <property type="entry name" value="FF_domain_sf"/>
</dbReference>
<dbReference type="AlphaFoldDB" id="A0A1R3GRI6"/>
<dbReference type="PANTHER" id="PTHR15377:SF3">
    <property type="entry name" value="WW DOMAIN-CONTAINING PROTEIN"/>
    <property type="match status" value="1"/>
</dbReference>
<evidence type="ECO:0000313" key="5">
    <source>
        <dbReference type="EMBL" id="OMO60724.1"/>
    </source>
</evidence>
<dbReference type="OMA" id="MMNGPIG"/>
<feature type="region of interest" description="Disordered" evidence="2">
    <location>
        <begin position="752"/>
        <end position="777"/>
    </location>
</feature>
<dbReference type="FunFam" id="2.20.70.10:FF:000067">
    <property type="entry name" value="Pre-mRNA-processing protein 40C"/>
    <property type="match status" value="1"/>
</dbReference>
<feature type="compositionally biased region" description="Polar residues" evidence="2">
    <location>
        <begin position="209"/>
        <end position="246"/>
    </location>
</feature>
<feature type="region of interest" description="Disordered" evidence="2">
    <location>
        <begin position="447"/>
        <end position="496"/>
    </location>
</feature>
<evidence type="ECO:0000313" key="6">
    <source>
        <dbReference type="Proteomes" id="UP000188268"/>
    </source>
</evidence>
<dbReference type="Pfam" id="PF01846">
    <property type="entry name" value="FF"/>
    <property type="match status" value="5"/>
</dbReference>
<dbReference type="GO" id="GO:0005634">
    <property type="term" value="C:nucleus"/>
    <property type="evidence" value="ECO:0007669"/>
    <property type="project" value="TreeGrafter"/>
</dbReference>
<dbReference type="Gene3D" id="1.10.10.440">
    <property type="entry name" value="FF domain"/>
    <property type="match status" value="5"/>
</dbReference>
<feature type="domain" description="WW" evidence="3">
    <location>
        <begin position="327"/>
        <end position="354"/>
    </location>
</feature>
<protein>
    <recommendedName>
        <fullName evidence="7">WW domain-containing protein</fullName>
    </recommendedName>
</protein>
<dbReference type="PROSITE" id="PS51676">
    <property type="entry name" value="FF"/>
    <property type="match status" value="4"/>
</dbReference>